<dbReference type="Pfam" id="PF05930">
    <property type="entry name" value="Phage_AlpA"/>
    <property type="match status" value="1"/>
</dbReference>
<dbReference type="AlphaFoldDB" id="A0A2T3MYM1"/>
<dbReference type="Proteomes" id="UP000241346">
    <property type="component" value="Unassembled WGS sequence"/>
</dbReference>
<organism evidence="1 2">
    <name type="scientific">Photobacterium rosenbergii</name>
    <dbReference type="NCBI Taxonomy" id="294936"/>
    <lineage>
        <taxon>Bacteria</taxon>
        <taxon>Pseudomonadati</taxon>
        <taxon>Pseudomonadota</taxon>
        <taxon>Gammaproteobacteria</taxon>
        <taxon>Vibrionales</taxon>
        <taxon>Vibrionaceae</taxon>
        <taxon>Photobacterium</taxon>
    </lineage>
</organism>
<evidence type="ECO:0000313" key="1">
    <source>
        <dbReference type="EMBL" id="PSW05048.1"/>
    </source>
</evidence>
<dbReference type="InterPro" id="IPR010260">
    <property type="entry name" value="AlpA"/>
</dbReference>
<protein>
    <submittedName>
        <fullName evidence="1">Transcriptional regulator</fullName>
    </submittedName>
</protein>
<proteinExistence type="predicted"/>
<name>A0A2T3MYM1_9GAMM</name>
<dbReference type="EMBL" id="PYMB01000036">
    <property type="protein sequence ID" value="PSW05048.1"/>
    <property type="molecule type" value="Genomic_DNA"/>
</dbReference>
<dbReference type="OrthoDB" id="8455288at2"/>
<reference evidence="1 2" key="1">
    <citation type="submission" date="2018-03" db="EMBL/GenBank/DDBJ databases">
        <title>Whole genome sequencing of Histamine producing bacteria.</title>
        <authorList>
            <person name="Butler K."/>
        </authorList>
    </citation>
    <scope>NUCLEOTIDE SEQUENCE [LARGE SCALE GENOMIC DNA]</scope>
    <source>
        <strain evidence="1 2">DSM 19138</strain>
    </source>
</reference>
<dbReference type="Gene3D" id="1.10.238.160">
    <property type="match status" value="1"/>
</dbReference>
<accession>A0A2T3MYM1</accession>
<sequence length="77" mass="8637">MCIKLITIKEAREKFGLSKTTFYDRINNGLLPPPISIGGRSVRWIEEEISEVISALVSGKPEKEVKLLVSHLIKCRG</sequence>
<comment type="caution">
    <text evidence="1">The sequence shown here is derived from an EMBL/GenBank/DDBJ whole genome shotgun (WGS) entry which is preliminary data.</text>
</comment>
<evidence type="ECO:0000313" key="2">
    <source>
        <dbReference type="Proteomes" id="UP000241346"/>
    </source>
</evidence>
<gene>
    <name evidence="1" type="ORF">C9J01_27675</name>
</gene>
<dbReference type="RefSeq" id="WP_107301288.1">
    <property type="nucleotide sequence ID" value="NZ_PYMB01000036.1"/>
</dbReference>